<dbReference type="Proteomes" id="UP001059663">
    <property type="component" value="Chromosome"/>
</dbReference>
<protein>
    <submittedName>
        <fullName evidence="1">Uncharacterized protein</fullName>
    </submittedName>
</protein>
<organism evidence="1 2">
    <name type="scientific">Janibacter limosus</name>
    <dbReference type="NCBI Taxonomy" id="53458"/>
    <lineage>
        <taxon>Bacteria</taxon>
        <taxon>Bacillati</taxon>
        <taxon>Actinomycetota</taxon>
        <taxon>Actinomycetes</taxon>
        <taxon>Micrococcales</taxon>
        <taxon>Intrasporangiaceae</taxon>
        <taxon>Janibacter</taxon>
    </lineage>
</organism>
<evidence type="ECO:0000313" key="2">
    <source>
        <dbReference type="Proteomes" id="UP001059663"/>
    </source>
</evidence>
<evidence type="ECO:0000313" key="1">
    <source>
        <dbReference type="EMBL" id="UUZ44314.1"/>
    </source>
</evidence>
<accession>A0AC61U2T4</accession>
<sequence>MLRYGSGGRNEAKLVGLHTGKLEMLPGPRKRTTVDVVLGPTFTKLVPEADVQPC</sequence>
<reference evidence="1" key="1">
    <citation type="submission" date="2021-11" db="EMBL/GenBank/DDBJ databases">
        <title>Study of the species diversity of bacterial strains isolated from a unique natural object - Shulgan-Tash cave (Bashkiria).</title>
        <authorList>
            <person name="Sazanova A.L."/>
            <person name="Chirak E.R."/>
            <person name="Safronova V.I."/>
        </authorList>
    </citation>
    <scope>NUCLEOTIDE SEQUENCE</scope>
    <source>
        <strain evidence="1">P1</strain>
    </source>
</reference>
<proteinExistence type="predicted"/>
<dbReference type="EMBL" id="CP087977">
    <property type="protein sequence ID" value="UUZ44314.1"/>
    <property type="molecule type" value="Genomic_DNA"/>
</dbReference>
<name>A0AC61U2T4_9MICO</name>
<gene>
    <name evidence="1" type="ORF">LP422_17835</name>
</gene>